<sequence length="391" mass="44902">MSADNLPLKPLEHQFEELRSIIDYHRSRASQAVNEQQLLTAWNVGAYVSCRLKTNEWGSKVVAQFVEYMRVNAPEQKGFSRRNIYNMVMFYDEYSSPLFLSTVRAFLPTGFVQLSTAQIQDADCVGINPPLEIVQTASAQFIQSPIGQMPDILKQTSYSNHLAILNQCKLPEEKLFYILYAHRERLTVKEVQRCISNDTYSSLLGSKHNLSKGLLEIYPTAPILFKDTAFVDFLGLPQKYSEKKLRMGLVHHMKQFILELGKDFLFVGQEYTLEVGASVFKVDLLFFHRGLQALVAVELKRSKFHPKDLGQLEFYLEALDRDVKRANENPSIGIILCPETDKTVVEYAMSRSMSPTMVAEYKRQLMPKEKMQQLLREYCDLVQIEKGGRDD</sequence>
<evidence type="ECO:0000259" key="2">
    <source>
        <dbReference type="Pfam" id="PF17761"/>
    </source>
</evidence>
<dbReference type="InterPro" id="IPR011856">
    <property type="entry name" value="tRNA_endonuc-like_dom_sf"/>
</dbReference>
<name>A0A4Q0U900_9BACT</name>
<dbReference type="Proteomes" id="UP000711407">
    <property type="component" value="Unassembled WGS sequence"/>
</dbReference>
<gene>
    <name evidence="3" type="ORF">K8V47_00930</name>
</gene>
<evidence type="ECO:0000313" key="4">
    <source>
        <dbReference type="Proteomes" id="UP000711407"/>
    </source>
</evidence>
<organism evidence="3 4">
    <name type="scientific">Candidatus Amulumruptor caecigallinarius</name>
    <dbReference type="NCBI Taxonomy" id="2109911"/>
    <lineage>
        <taxon>Bacteria</taxon>
        <taxon>Pseudomonadati</taxon>
        <taxon>Bacteroidota</taxon>
        <taxon>Bacteroidia</taxon>
        <taxon>Bacteroidales</taxon>
        <taxon>Muribaculaceae</taxon>
        <taxon>Candidatus Amulumruptor</taxon>
    </lineage>
</organism>
<feature type="domain" description="YhcG N-terminal" evidence="2">
    <location>
        <begin position="17"/>
        <end position="107"/>
    </location>
</feature>
<evidence type="ECO:0000313" key="3">
    <source>
        <dbReference type="EMBL" id="HJE38317.1"/>
    </source>
</evidence>
<dbReference type="InterPro" id="IPR009362">
    <property type="entry name" value="YhcG_C"/>
</dbReference>
<dbReference type="InterPro" id="IPR041527">
    <property type="entry name" value="YhcG_N"/>
</dbReference>
<comment type="caution">
    <text evidence="3">The sequence shown here is derived from an EMBL/GenBank/DDBJ whole genome shotgun (WGS) entry which is preliminary data.</text>
</comment>
<dbReference type="PANTHER" id="PTHR30547">
    <property type="entry name" value="UNCHARACTERIZED PROTEIN YHCG-RELATED"/>
    <property type="match status" value="1"/>
</dbReference>
<dbReference type="PANTHER" id="PTHR30547:SF0">
    <property type="entry name" value="BLR8175 PROTEIN"/>
    <property type="match status" value="1"/>
</dbReference>
<dbReference type="InterPro" id="IPR053148">
    <property type="entry name" value="PD-DEXK-like_domain"/>
</dbReference>
<dbReference type="AlphaFoldDB" id="A0A4Q0U900"/>
<feature type="domain" description="YhcG PDDEXK nuclease" evidence="1">
    <location>
        <begin position="225"/>
        <end position="373"/>
    </location>
</feature>
<reference evidence="3" key="2">
    <citation type="submission" date="2021-09" db="EMBL/GenBank/DDBJ databases">
        <authorList>
            <person name="Gilroy R."/>
        </authorList>
    </citation>
    <scope>NUCLEOTIDE SEQUENCE</scope>
    <source>
        <strain evidence="3">4100</strain>
    </source>
</reference>
<dbReference type="Pfam" id="PF06250">
    <property type="entry name" value="YhcG_C"/>
    <property type="match status" value="1"/>
</dbReference>
<dbReference type="Gene3D" id="3.40.1350.10">
    <property type="match status" value="1"/>
</dbReference>
<reference evidence="3" key="1">
    <citation type="journal article" date="2021" name="PeerJ">
        <title>Extensive microbial diversity within the chicken gut microbiome revealed by metagenomics and culture.</title>
        <authorList>
            <person name="Gilroy R."/>
            <person name="Ravi A."/>
            <person name="Getino M."/>
            <person name="Pursley I."/>
            <person name="Horton D.L."/>
            <person name="Alikhan N.F."/>
            <person name="Baker D."/>
            <person name="Gharbi K."/>
            <person name="Hall N."/>
            <person name="Watson M."/>
            <person name="Adriaenssens E.M."/>
            <person name="Foster-Nyarko E."/>
            <person name="Jarju S."/>
            <person name="Secka A."/>
            <person name="Antonio M."/>
            <person name="Oren A."/>
            <person name="Chaudhuri R.R."/>
            <person name="La Ragione R."/>
            <person name="Hildebrand F."/>
            <person name="Pallen M.J."/>
        </authorList>
    </citation>
    <scope>NUCLEOTIDE SEQUENCE</scope>
    <source>
        <strain evidence="3">4100</strain>
    </source>
</reference>
<dbReference type="EMBL" id="DYXT01000007">
    <property type="protein sequence ID" value="HJE38317.1"/>
    <property type="molecule type" value="Genomic_DNA"/>
</dbReference>
<dbReference type="Pfam" id="PF17761">
    <property type="entry name" value="DUF1016_N"/>
    <property type="match status" value="1"/>
</dbReference>
<accession>A0A4Q0U900</accession>
<protein>
    <submittedName>
        <fullName evidence="3">PDDEXK nuclease domain-containing protein</fullName>
    </submittedName>
</protein>
<proteinExistence type="predicted"/>
<evidence type="ECO:0000259" key="1">
    <source>
        <dbReference type="Pfam" id="PF06250"/>
    </source>
</evidence>
<dbReference type="GO" id="GO:0003676">
    <property type="term" value="F:nucleic acid binding"/>
    <property type="evidence" value="ECO:0007669"/>
    <property type="project" value="InterPro"/>
</dbReference>